<gene>
    <name evidence="10" type="ORF">LPQ35_08295</name>
</gene>
<evidence type="ECO:0000256" key="7">
    <source>
        <dbReference type="ARBA" id="ARBA00023136"/>
    </source>
</evidence>
<feature type="transmembrane region" description="Helical" evidence="9">
    <location>
        <begin position="123"/>
        <end position="141"/>
    </location>
</feature>
<keyword evidence="5" id="KW-0029">Amino-acid transport</keyword>
<evidence type="ECO:0000256" key="4">
    <source>
        <dbReference type="ARBA" id="ARBA00022692"/>
    </source>
</evidence>
<keyword evidence="7 9" id="KW-0472">Membrane</keyword>
<feature type="transmembrane region" description="Helical" evidence="9">
    <location>
        <begin position="170"/>
        <end position="191"/>
    </location>
</feature>
<comment type="subcellular location">
    <subcellularLocation>
        <location evidence="1">Cell membrane</location>
        <topology evidence="1">Multi-pass membrane protein</topology>
    </subcellularLocation>
</comment>
<dbReference type="InterPro" id="IPR001851">
    <property type="entry name" value="ABC_transp_permease"/>
</dbReference>
<keyword evidence="11" id="KW-1185">Reference proteome</keyword>
<evidence type="ECO:0000256" key="9">
    <source>
        <dbReference type="SAM" id="Phobius"/>
    </source>
</evidence>
<organism evidence="10 11">
    <name type="scientific">Geoglobus acetivorans</name>
    <dbReference type="NCBI Taxonomy" id="565033"/>
    <lineage>
        <taxon>Archaea</taxon>
        <taxon>Methanobacteriati</taxon>
        <taxon>Methanobacteriota</taxon>
        <taxon>Archaeoglobi</taxon>
        <taxon>Archaeoglobales</taxon>
        <taxon>Archaeoglobaceae</taxon>
        <taxon>Geoglobus</taxon>
    </lineage>
</organism>
<evidence type="ECO:0000313" key="11">
    <source>
        <dbReference type="Proteomes" id="UP001492541"/>
    </source>
</evidence>
<evidence type="ECO:0000313" key="10">
    <source>
        <dbReference type="EMBL" id="XAT63251.1"/>
    </source>
</evidence>
<dbReference type="GeneID" id="90449684"/>
<feature type="transmembrane region" description="Helical" evidence="9">
    <location>
        <begin position="27"/>
        <end position="44"/>
    </location>
</feature>
<dbReference type="PANTHER" id="PTHR11795">
    <property type="entry name" value="BRANCHED-CHAIN AMINO ACID TRANSPORT SYSTEM PERMEASE PROTEIN LIVH"/>
    <property type="match status" value="1"/>
</dbReference>
<keyword evidence="2" id="KW-0813">Transport</keyword>
<evidence type="ECO:0000256" key="3">
    <source>
        <dbReference type="ARBA" id="ARBA00022475"/>
    </source>
</evidence>
<dbReference type="Pfam" id="PF02653">
    <property type="entry name" value="BPD_transp_2"/>
    <property type="match status" value="1"/>
</dbReference>
<dbReference type="EMBL" id="CP087714">
    <property type="protein sequence ID" value="XAT63251.1"/>
    <property type="molecule type" value="Genomic_DNA"/>
</dbReference>
<comment type="similarity">
    <text evidence="8">Belongs to the binding-protein-dependent transport system permease family. LivHM subfamily.</text>
</comment>
<name>A0ABZ3H3S9_GEOAI</name>
<keyword evidence="4 9" id="KW-0812">Transmembrane</keyword>
<dbReference type="RefSeq" id="WP_193808318.1">
    <property type="nucleotide sequence ID" value="NZ_CP087714.1"/>
</dbReference>
<accession>A0ABZ3H3S9</accession>
<evidence type="ECO:0000256" key="8">
    <source>
        <dbReference type="ARBA" id="ARBA00037998"/>
    </source>
</evidence>
<dbReference type="InterPro" id="IPR052157">
    <property type="entry name" value="BCAA_transport_permease"/>
</dbReference>
<dbReference type="PANTHER" id="PTHR11795:SF445">
    <property type="entry name" value="AMINO ACID ABC TRANSPORTER PERMEASE PROTEIN"/>
    <property type="match status" value="1"/>
</dbReference>
<dbReference type="Proteomes" id="UP001492541">
    <property type="component" value="Chromosome"/>
</dbReference>
<feature type="transmembrane region" description="Helical" evidence="9">
    <location>
        <begin position="197"/>
        <end position="216"/>
    </location>
</feature>
<keyword evidence="6 9" id="KW-1133">Transmembrane helix</keyword>
<evidence type="ECO:0000256" key="1">
    <source>
        <dbReference type="ARBA" id="ARBA00004651"/>
    </source>
</evidence>
<proteinExistence type="inferred from homology"/>
<feature type="transmembrane region" description="Helical" evidence="9">
    <location>
        <begin position="223"/>
        <end position="243"/>
    </location>
</feature>
<reference evidence="10 11" key="1">
    <citation type="submission" date="2021-11" db="EMBL/GenBank/DDBJ databases">
        <title>Whole genome of Geoglobus acetivorans.</title>
        <authorList>
            <person name="Liu D."/>
        </authorList>
    </citation>
    <scope>NUCLEOTIDE SEQUENCE [LARGE SCALE GENOMIC DNA]</scope>
    <source>
        <strain evidence="10 11">SBH6</strain>
    </source>
</reference>
<evidence type="ECO:0000256" key="5">
    <source>
        <dbReference type="ARBA" id="ARBA00022970"/>
    </source>
</evidence>
<evidence type="ECO:0000256" key="2">
    <source>
        <dbReference type="ARBA" id="ARBA00022448"/>
    </source>
</evidence>
<evidence type="ECO:0000256" key="6">
    <source>
        <dbReference type="ARBA" id="ARBA00022989"/>
    </source>
</evidence>
<sequence length="244" mass="26446">MITILTAAIFLSFFASAILVNYCLGRILNLSLSSIFTLGAYILLYTGQQSLALPAAFLAGFTLGAVLATITQKLSVGEGTIVSLGIAIAVEEALRMTFRTSYYQTVETQYVTLLSSTIDIYEIYASLLSAVLLILLAVAFTSSYGIKLRFIEDDYELAEIYGANTKKIRLLSISITSGFICVSGAILAPTYAIFPSMGWNVLAVSVITASLATWTGNAGLRKYIITLPIALLYTSLIYVLRWYA</sequence>
<protein>
    <submittedName>
        <fullName evidence="10">Uncharacterized protein</fullName>
    </submittedName>
</protein>
<keyword evidence="3" id="KW-1003">Cell membrane</keyword>